<dbReference type="EMBL" id="CM044702">
    <property type="protein sequence ID" value="KAI5675672.1"/>
    <property type="molecule type" value="Genomic_DNA"/>
</dbReference>
<name>A0ACC0BSW2_CATRO</name>
<dbReference type="Proteomes" id="UP001060085">
    <property type="component" value="Linkage Group LG02"/>
</dbReference>
<keyword evidence="2" id="KW-1185">Reference proteome</keyword>
<sequence>MKMLEGEKIMEKEVAVEVEEVEREKGRKWQVIQGFQKGSFRVAGRDISFDDRMLNIFLGIPENEHKMHRRSLKDNLRRSKRSLKITRLYEDEVNKLKTLKTRRIVRDSFIRYICKTP</sequence>
<organism evidence="1 2">
    <name type="scientific">Catharanthus roseus</name>
    <name type="common">Madagascar periwinkle</name>
    <name type="synonym">Vinca rosea</name>
    <dbReference type="NCBI Taxonomy" id="4058"/>
    <lineage>
        <taxon>Eukaryota</taxon>
        <taxon>Viridiplantae</taxon>
        <taxon>Streptophyta</taxon>
        <taxon>Embryophyta</taxon>
        <taxon>Tracheophyta</taxon>
        <taxon>Spermatophyta</taxon>
        <taxon>Magnoliopsida</taxon>
        <taxon>eudicotyledons</taxon>
        <taxon>Gunneridae</taxon>
        <taxon>Pentapetalae</taxon>
        <taxon>asterids</taxon>
        <taxon>lamiids</taxon>
        <taxon>Gentianales</taxon>
        <taxon>Apocynaceae</taxon>
        <taxon>Rauvolfioideae</taxon>
        <taxon>Vinceae</taxon>
        <taxon>Catharanthinae</taxon>
        <taxon>Catharanthus</taxon>
    </lineage>
</organism>
<protein>
    <submittedName>
        <fullName evidence="1">Uncharacterized protein</fullName>
    </submittedName>
</protein>
<proteinExistence type="predicted"/>
<comment type="caution">
    <text evidence="1">The sequence shown here is derived from an EMBL/GenBank/DDBJ whole genome shotgun (WGS) entry which is preliminary data.</text>
</comment>
<accession>A0ACC0BSW2</accession>
<evidence type="ECO:0000313" key="2">
    <source>
        <dbReference type="Proteomes" id="UP001060085"/>
    </source>
</evidence>
<reference evidence="2" key="1">
    <citation type="journal article" date="2023" name="Nat. Plants">
        <title>Single-cell RNA sequencing provides a high-resolution roadmap for understanding the multicellular compartmentation of specialized metabolism.</title>
        <authorList>
            <person name="Sun S."/>
            <person name="Shen X."/>
            <person name="Li Y."/>
            <person name="Li Y."/>
            <person name="Wang S."/>
            <person name="Li R."/>
            <person name="Zhang H."/>
            <person name="Shen G."/>
            <person name="Guo B."/>
            <person name="Wei J."/>
            <person name="Xu J."/>
            <person name="St-Pierre B."/>
            <person name="Chen S."/>
            <person name="Sun C."/>
        </authorList>
    </citation>
    <scope>NUCLEOTIDE SEQUENCE [LARGE SCALE GENOMIC DNA]</scope>
</reference>
<evidence type="ECO:0000313" key="1">
    <source>
        <dbReference type="EMBL" id="KAI5675672.1"/>
    </source>
</evidence>
<gene>
    <name evidence="1" type="ORF">M9H77_06622</name>
</gene>